<proteinExistence type="predicted"/>
<dbReference type="EMBL" id="JBHTEE010000001">
    <property type="protein sequence ID" value="MFC7603743.1"/>
    <property type="molecule type" value="Genomic_DNA"/>
</dbReference>
<protein>
    <submittedName>
        <fullName evidence="1">DUF6205 family protein</fullName>
    </submittedName>
</protein>
<accession>A0ABW2T530</accession>
<dbReference type="Pfam" id="PF19708">
    <property type="entry name" value="DUF6205"/>
    <property type="match status" value="1"/>
</dbReference>
<gene>
    <name evidence="1" type="ORF">ACFQVD_26875</name>
</gene>
<sequence>MGYHSDLSGEITFNPPIPWGELQDSEFISPGGNAEWRRLVWLRMVEETVETSEGTLTRKQAVAIRPSDAGELRAGPLVSQLQEIVTKHGEGRTFDGHILVLGECSPDIWRVQVEDGKAVEVRPRIVWPDGVEVNFNDHI</sequence>
<dbReference type="Proteomes" id="UP001596514">
    <property type="component" value="Unassembled WGS sequence"/>
</dbReference>
<evidence type="ECO:0000313" key="1">
    <source>
        <dbReference type="EMBL" id="MFC7603743.1"/>
    </source>
</evidence>
<organism evidence="1 2">
    <name type="scientific">Streptosporangium amethystogenes subsp. fukuiense</name>
    <dbReference type="NCBI Taxonomy" id="698418"/>
    <lineage>
        <taxon>Bacteria</taxon>
        <taxon>Bacillati</taxon>
        <taxon>Actinomycetota</taxon>
        <taxon>Actinomycetes</taxon>
        <taxon>Streptosporangiales</taxon>
        <taxon>Streptosporangiaceae</taxon>
        <taxon>Streptosporangium</taxon>
    </lineage>
</organism>
<dbReference type="InterPro" id="IPR045779">
    <property type="entry name" value="DUF6205"/>
</dbReference>
<reference evidence="2" key="1">
    <citation type="journal article" date="2019" name="Int. J. Syst. Evol. Microbiol.">
        <title>The Global Catalogue of Microorganisms (GCM) 10K type strain sequencing project: providing services to taxonomists for standard genome sequencing and annotation.</title>
        <authorList>
            <consortium name="The Broad Institute Genomics Platform"/>
            <consortium name="The Broad Institute Genome Sequencing Center for Infectious Disease"/>
            <person name="Wu L."/>
            <person name="Ma J."/>
        </authorList>
    </citation>
    <scope>NUCLEOTIDE SEQUENCE [LARGE SCALE GENOMIC DNA]</scope>
    <source>
        <strain evidence="2">JCM 10083</strain>
    </source>
</reference>
<keyword evidence="2" id="KW-1185">Reference proteome</keyword>
<evidence type="ECO:0000313" key="2">
    <source>
        <dbReference type="Proteomes" id="UP001596514"/>
    </source>
</evidence>
<dbReference type="RefSeq" id="WP_343981794.1">
    <property type="nucleotide sequence ID" value="NZ_BAAAGK010000233.1"/>
</dbReference>
<comment type="caution">
    <text evidence="1">The sequence shown here is derived from an EMBL/GenBank/DDBJ whole genome shotgun (WGS) entry which is preliminary data.</text>
</comment>
<name>A0ABW2T530_9ACTN</name>